<dbReference type="AlphaFoldDB" id="A0A2P5AMR3"/>
<sequence>HLILATNANVFVLLFLAFHSLESFRLRLPNSMLFLSHVGAIFLSIDFSTALTVYNLDLIFAGMERSGADRGYLATPLLD</sequence>
<keyword evidence="1" id="KW-0472">Membrane</keyword>
<gene>
    <name evidence="2" type="ORF">TorRG33x02_346550</name>
</gene>
<keyword evidence="1" id="KW-0812">Transmembrane</keyword>
<evidence type="ECO:0000313" key="3">
    <source>
        <dbReference type="Proteomes" id="UP000237000"/>
    </source>
</evidence>
<dbReference type="InParanoid" id="A0A2P5AMR3"/>
<reference evidence="3" key="1">
    <citation type="submission" date="2016-06" db="EMBL/GenBank/DDBJ databases">
        <title>Parallel loss of symbiosis genes in relatives of nitrogen-fixing non-legume Parasponia.</title>
        <authorList>
            <person name="Van Velzen R."/>
            <person name="Holmer R."/>
            <person name="Bu F."/>
            <person name="Rutten L."/>
            <person name="Van Zeijl A."/>
            <person name="Liu W."/>
            <person name="Santuari L."/>
            <person name="Cao Q."/>
            <person name="Sharma T."/>
            <person name="Shen D."/>
            <person name="Roswanjaya Y."/>
            <person name="Wardhani T."/>
            <person name="Kalhor M.S."/>
            <person name="Jansen J."/>
            <person name="Van den Hoogen J."/>
            <person name="Gungor B."/>
            <person name="Hartog M."/>
            <person name="Hontelez J."/>
            <person name="Verver J."/>
            <person name="Yang W.-C."/>
            <person name="Schijlen E."/>
            <person name="Repin R."/>
            <person name="Schilthuizen M."/>
            <person name="Schranz E."/>
            <person name="Heidstra R."/>
            <person name="Miyata K."/>
            <person name="Fedorova E."/>
            <person name="Kohlen W."/>
            <person name="Bisseling T."/>
            <person name="Smit S."/>
            <person name="Geurts R."/>
        </authorList>
    </citation>
    <scope>NUCLEOTIDE SEQUENCE [LARGE SCALE GENOMIC DNA]</scope>
    <source>
        <strain evidence="3">cv. RG33-2</strain>
    </source>
</reference>
<evidence type="ECO:0000313" key="2">
    <source>
        <dbReference type="EMBL" id="PON37848.1"/>
    </source>
</evidence>
<proteinExistence type="predicted"/>
<feature type="transmembrane region" description="Helical" evidence="1">
    <location>
        <begin position="33"/>
        <end position="56"/>
    </location>
</feature>
<keyword evidence="3" id="KW-1185">Reference proteome</keyword>
<dbReference type="Proteomes" id="UP000237000">
    <property type="component" value="Unassembled WGS sequence"/>
</dbReference>
<protein>
    <submittedName>
        <fullName evidence="2">Uncharacterized protein</fullName>
    </submittedName>
</protein>
<dbReference type="EMBL" id="JXTC01000773">
    <property type="protein sequence ID" value="PON37848.1"/>
    <property type="molecule type" value="Genomic_DNA"/>
</dbReference>
<dbReference type="OrthoDB" id="10355515at2759"/>
<organism evidence="2 3">
    <name type="scientific">Trema orientale</name>
    <name type="common">Charcoal tree</name>
    <name type="synonym">Celtis orientalis</name>
    <dbReference type="NCBI Taxonomy" id="63057"/>
    <lineage>
        <taxon>Eukaryota</taxon>
        <taxon>Viridiplantae</taxon>
        <taxon>Streptophyta</taxon>
        <taxon>Embryophyta</taxon>
        <taxon>Tracheophyta</taxon>
        <taxon>Spermatophyta</taxon>
        <taxon>Magnoliopsida</taxon>
        <taxon>eudicotyledons</taxon>
        <taxon>Gunneridae</taxon>
        <taxon>Pentapetalae</taxon>
        <taxon>rosids</taxon>
        <taxon>fabids</taxon>
        <taxon>Rosales</taxon>
        <taxon>Cannabaceae</taxon>
        <taxon>Trema</taxon>
    </lineage>
</organism>
<keyword evidence="1" id="KW-1133">Transmembrane helix</keyword>
<evidence type="ECO:0000256" key="1">
    <source>
        <dbReference type="SAM" id="Phobius"/>
    </source>
</evidence>
<accession>A0A2P5AMR3</accession>
<feature type="non-terminal residue" evidence="2">
    <location>
        <position position="1"/>
    </location>
</feature>
<name>A0A2P5AMR3_TREOI</name>
<comment type="caution">
    <text evidence="2">The sequence shown here is derived from an EMBL/GenBank/DDBJ whole genome shotgun (WGS) entry which is preliminary data.</text>
</comment>